<dbReference type="RefSeq" id="WP_052712625.1">
    <property type="nucleotide sequence ID" value="NZ_CP009527.1"/>
</dbReference>
<dbReference type="Gene3D" id="3.40.50.620">
    <property type="entry name" value="HUPs"/>
    <property type="match status" value="1"/>
</dbReference>
<dbReference type="InterPro" id="IPR017932">
    <property type="entry name" value="GATase_2_dom"/>
</dbReference>
<dbReference type="InterPro" id="IPR029055">
    <property type="entry name" value="Ntn_hydrolases_N"/>
</dbReference>
<protein>
    <recommendedName>
        <fullName evidence="5">Putative asparagine synthetase [glutamine-hydrolyzing]</fullName>
        <ecNumber evidence="5">6.3.5.4</ecNumber>
    </recommendedName>
</protein>
<evidence type="ECO:0000256" key="5">
    <source>
        <dbReference type="PIRNR" id="PIRNR001589"/>
    </source>
</evidence>
<dbReference type="GO" id="GO:0004066">
    <property type="term" value="F:asparagine synthase (glutamine-hydrolyzing) activity"/>
    <property type="evidence" value="ECO:0007669"/>
    <property type="project" value="UniProtKB-EC"/>
</dbReference>
<dbReference type="KEGG" id="mby:MSBRM_0015"/>
<dbReference type="Proteomes" id="UP000033033">
    <property type="component" value="Plasmid unnamed"/>
</dbReference>
<dbReference type="CDD" id="cd00712">
    <property type="entry name" value="AsnB"/>
    <property type="match status" value="1"/>
</dbReference>
<comment type="catalytic activity">
    <reaction evidence="5">
        <text>L-aspartate + L-glutamine + ATP + H2O = L-asparagine + L-glutamate + AMP + diphosphate + H(+)</text>
        <dbReference type="Rhea" id="RHEA:12228"/>
        <dbReference type="ChEBI" id="CHEBI:15377"/>
        <dbReference type="ChEBI" id="CHEBI:15378"/>
        <dbReference type="ChEBI" id="CHEBI:29985"/>
        <dbReference type="ChEBI" id="CHEBI:29991"/>
        <dbReference type="ChEBI" id="CHEBI:30616"/>
        <dbReference type="ChEBI" id="CHEBI:33019"/>
        <dbReference type="ChEBI" id="CHEBI:58048"/>
        <dbReference type="ChEBI" id="CHEBI:58359"/>
        <dbReference type="ChEBI" id="CHEBI:456215"/>
        <dbReference type="EC" id="6.3.5.4"/>
    </reaction>
</comment>
<feature type="active site" description="For GATase activity" evidence="6">
    <location>
        <position position="2"/>
    </location>
</feature>
<keyword evidence="10" id="KW-1185">Reference proteome</keyword>
<comment type="similarity">
    <text evidence="1">Belongs to the asparagine synthetase family.</text>
</comment>
<dbReference type="GO" id="GO:0006529">
    <property type="term" value="P:asparagine biosynthetic process"/>
    <property type="evidence" value="ECO:0007669"/>
    <property type="project" value="UniProtKB-KW"/>
</dbReference>
<dbReference type="GeneID" id="24843162"/>
<dbReference type="InterPro" id="IPR014729">
    <property type="entry name" value="Rossmann-like_a/b/a_fold"/>
</dbReference>
<keyword evidence="4 6" id="KW-0315">Glutamine amidotransferase</keyword>
<accession>A0A0E3QRB2</accession>
<evidence type="ECO:0000313" key="9">
    <source>
        <dbReference type="EMBL" id="AKB53013.1"/>
    </source>
</evidence>
<dbReference type="NCBIfam" id="TIGR01536">
    <property type="entry name" value="asn_synth_AEB"/>
    <property type="match status" value="1"/>
</dbReference>
<dbReference type="CDD" id="cd01991">
    <property type="entry name" value="Asn_synthase_B_C"/>
    <property type="match status" value="1"/>
</dbReference>
<dbReference type="PROSITE" id="PS51278">
    <property type="entry name" value="GATASE_TYPE_2"/>
    <property type="match status" value="1"/>
</dbReference>
<dbReference type="HOGENOM" id="CLU_014658_3_1_2"/>
<dbReference type="EMBL" id="CP009527">
    <property type="protein sequence ID" value="AKB53013.1"/>
    <property type="molecule type" value="Genomic_DNA"/>
</dbReference>
<keyword evidence="2 5" id="KW-0547">Nucleotide-binding</keyword>
<dbReference type="SUPFAM" id="SSF56235">
    <property type="entry name" value="N-terminal nucleophile aminohydrolases (Ntn hydrolases)"/>
    <property type="match status" value="1"/>
</dbReference>
<keyword evidence="6" id="KW-0028">Amino-acid biosynthesis</keyword>
<dbReference type="Pfam" id="PF00733">
    <property type="entry name" value="Asn_synthase"/>
    <property type="match status" value="1"/>
</dbReference>
<name>A0A0E3QRB2_METBA</name>
<evidence type="ECO:0000256" key="4">
    <source>
        <dbReference type="ARBA" id="ARBA00022962"/>
    </source>
</evidence>
<evidence type="ECO:0000259" key="8">
    <source>
        <dbReference type="PROSITE" id="PS51278"/>
    </source>
</evidence>
<feature type="binding site" evidence="7">
    <location>
        <position position="99"/>
    </location>
    <ligand>
        <name>L-glutamine</name>
        <dbReference type="ChEBI" id="CHEBI:58359"/>
    </ligand>
</feature>
<dbReference type="InterPro" id="IPR033738">
    <property type="entry name" value="AsnB_N"/>
</dbReference>
<dbReference type="AlphaFoldDB" id="A0A0E3QRB2"/>
<keyword evidence="9" id="KW-0614">Plasmid</keyword>
<dbReference type="InterPro" id="IPR001962">
    <property type="entry name" value="Asn_synthase"/>
</dbReference>
<dbReference type="InterPro" id="IPR006426">
    <property type="entry name" value="Asn_synth_AEB"/>
</dbReference>
<proteinExistence type="inferred from homology"/>
<dbReference type="PATRIC" id="fig|1434108.4.peg.4454"/>
<evidence type="ECO:0000256" key="7">
    <source>
        <dbReference type="PIRSR" id="PIRSR001589-2"/>
    </source>
</evidence>
<keyword evidence="9" id="KW-0436">Ligase</keyword>
<dbReference type="Gene3D" id="3.60.20.10">
    <property type="entry name" value="Glutamine Phosphoribosylpyrophosphate, subunit 1, domain 1"/>
    <property type="match status" value="1"/>
</dbReference>
<evidence type="ECO:0000313" key="10">
    <source>
        <dbReference type="Proteomes" id="UP000033033"/>
    </source>
</evidence>
<keyword evidence="3 5" id="KW-0067">ATP-binding</keyword>
<keyword evidence="6" id="KW-0061">Asparagine biosynthesis</keyword>
<dbReference type="SUPFAM" id="SSF52402">
    <property type="entry name" value="Adenine nucleotide alpha hydrolases-like"/>
    <property type="match status" value="1"/>
</dbReference>
<dbReference type="GO" id="GO:0005524">
    <property type="term" value="F:ATP binding"/>
    <property type="evidence" value="ECO:0007669"/>
    <property type="project" value="UniProtKB-KW"/>
</dbReference>
<reference evidence="9 10" key="1">
    <citation type="submission" date="2014-07" db="EMBL/GenBank/DDBJ databases">
        <title>Methanogenic archaea and the global carbon cycle.</title>
        <authorList>
            <person name="Henriksen J.R."/>
            <person name="Luke J."/>
            <person name="Reinhart S."/>
            <person name="Benedict M.N."/>
            <person name="Youngblut N.D."/>
            <person name="Metcalf M.E."/>
            <person name="Whitaker R.J."/>
            <person name="Metcalf W.W."/>
        </authorList>
    </citation>
    <scope>NUCLEOTIDE SEQUENCE [LARGE SCALE GENOMIC DNA]</scope>
    <source>
        <strain evidence="9 10">MS</strain>
        <plasmid evidence="10">Plasmid</plasmid>
    </source>
</reference>
<evidence type="ECO:0000256" key="6">
    <source>
        <dbReference type="PIRSR" id="PIRSR001589-1"/>
    </source>
</evidence>
<organism evidence="9 10">
    <name type="scientific">Methanosarcina barkeri MS</name>
    <dbReference type="NCBI Taxonomy" id="1434108"/>
    <lineage>
        <taxon>Archaea</taxon>
        <taxon>Methanobacteriati</taxon>
        <taxon>Methanobacteriota</taxon>
        <taxon>Stenosarchaea group</taxon>
        <taxon>Methanomicrobia</taxon>
        <taxon>Methanosarcinales</taxon>
        <taxon>Methanosarcinaceae</taxon>
        <taxon>Methanosarcina</taxon>
    </lineage>
</organism>
<dbReference type="InterPro" id="IPR051786">
    <property type="entry name" value="ASN_synthetase/amidase"/>
</dbReference>
<dbReference type="PANTHER" id="PTHR43284:SF1">
    <property type="entry name" value="ASPARAGINE SYNTHETASE"/>
    <property type="match status" value="1"/>
</dbReference>
<feature type="domain" description="Glutamine amidotransferase type-2" evidence="8">
    <location>
        <begin position="2"/>
        <end position="212"/>
    </location>
</feature>
<dbReference type="PANTHER" id="PTHR43284">
    <property type="entry name" value="ASPARAGINE SYNTHETASE (GLUTAMINE-HYDROLYZING)"/>
    <property type="match status" value="1"/>
</dbReference>
<dbReference type="Pfam" id="PF13537">
    <property type="entry name" value="GATase_7"/>
    <property type="match status" value="1"/>
</dbReference>
<evidence type="ECO:0000256" key="1">
    <source>
        <dbReference type="ARBA" id="ARBA00005752"/>
    </source>
</evidence>
<dbReference type="PIRSF" id="PIRSF001589">
    <property type="entry name" value="Asn_synthetase_glu-h"/>
    <property type="match status" value="1"/>
</dbReference>
<evidence type="ECO:0000256" key="2">
    <source>
        <dbReference type="ARBA" id="ARBA00022741"/>
    </source>
</evidence>
<evidence type="ECO:0000256" key="3">
    <source>
        <dbReference type="ARBA" id="ARBA00022840"/>
    </source>
</evidence>
<sequence length="647" mass="75357">MCGIAGILDLKNEQVSTNRIKKMCDVMHHRGPDDTGYYFNGNIGLGHKRLSIIDLSRGKQPVYNEDKSISIVFNGEIYNYLELITELKENGHIFYTSSDTEVIIHLYEEHGEKCVEYLNGMFSFAIWDSNRKKLFLARDRLGVKPLYYAYKEEKIIFASEIKAILQSEYITAEPNYPAIMDYMTLTYVTGEKTFFKGINKLMPGYILVVENSHVEVKKYWDLELKPDYKHEEQYFIDKLEYLLRDSVKITLRSDVPLGCHLSGGLDSSTVCCLASSILNHPIKTFTGAFSEGSKYDETNYAKCVASYVNAEYFEIYPEVEDFGELLRKLTWYLDEPVVGPGVVPQYFVSKLVSENVKVVLGGQGGDEIFAGYLRHLQFSYEMEMLEHPCRSLFSITRFGGLKGLTLFSALFFLNGTSFEPRNRYFQIISESFITKRELNKLFTEKFYKELGEYDCFKSFCETLENIDRKNYKYIPFYCDIKNYLPGLLQVEDRTSMMNSVESRVPLLDHRIVEFSATIPQELKIKNYTLKYIFKQTIKKWIPTEIYNRKDKKGFPTPTNEWFKKFNQEIRDILLDPVAVERGIYNTEYVEKILKNIRGSKGLHKKFIWKLLCVELWFKVFIDNKDYLEGKTTIETLLNKQSPLTLTA</sequence>
<dbReference type="EC" id="6.3.5.4" evidence="5"/>
<geneLocation type="plasmid" evidence="10"/>
<dbReference type="GO" id="GO:0005829">
    <property type="term" value="C:cytosol"/>
    <property type="evidence" value="ECO:0007669"/>
    <property type="project" value="TreeGrafter"/>
</dbReference>
<gene>
    <name evidence="9" type="ORF">MSBRM_0015</name>
</gene>